<name>A0AAX4HQG0_9BACT</name>
<sequence>MNWILLLLMILSVGAFAAPAKKIDKMFDSKTKIENPFELRDPFKAPQSSRTESGKDKKEGFYVSGKGQYSNIGDVALDQINVADIRLVGVLIGKERRALVSTSKDGKDSKGPVIILKEGMKIGPDSAELKAILPGGIVLVEKIVNVYGEEEYLETVIPISR</sequence>
<dbReference type="Gene3D" id="2.30.30.830">
    <property type="match status" value="1"/>
</dbReference>
<accession>A0AAX4HQG0</accession>
<evidence type="ECO:0000256" key="1">
    <source>
        <dbReference type="SAM" id="MobiDB-lite"/>
    </source>
</evidence>
<gene>
    <name evidence="3" type="ORF">SOO65_02140</name>
</gene>
<feature type="region of interest" description="Disordered" evidence="1">
    <location>
        <begin position="38"/>
        <end position="59"/>
    </location>
</feature>
<dbReference type="AlphaFoldDB" id="A0AAX4HQG0"/>
<organism evidence="3 4">
    <name type="scientific">Peredibacter starrii</name>
    <dbReference type="NCBI Taxonomy" id="28202"/>
    <lineage>
        <taxon>Bacteria</taxon>
        <taxon>Pseudomonadati</taxon>
        <taxon>Bdellovibrionota</taxon>
        <taxon>Bacteriovoracia</taxon>
        <taxon>Bacteriovoracales</taxon>
        <taxon>Bacteriovoracaceae</taxon>
        <taxon>Peredibacter</taxon>
    </lineage>
</organism>
<evidence type="ECO:0000313" key="3">
    <source>
        <dbReference type="EMBL" id="WPU65539.1"/>
    </source>
</evidence>
<dbReference type="EMBL" id="CP139487">
    <property type="protein sequence ID" value="WPU65539.1"/>
    <property type="molecule type" value="Genomic_DNA"/>
</dbReference>
<keyword evidence="2" id="KW-0732">Signal</keyword>
<dbReference type="RefSeq" id="WP_321396203.1">
    <property type="nucleotide sequence ID" value="NZ_CP139487.1"/>
</dbReference>
<dbReference type="Proteomes" id="UP001324634">
    <property type="component" value="Chromosome"/>
</dbReference>
<dbReference type="KEGG" id="psti:SOO65_02140"/>
<evidence type="ECO:0000256" key="2">
    <source>
        <dbReference type="SAM" id="SignalP"/>
    </source>
</evidence>
<feature type="chain" id="PRO_5043421786" evidence="2">
    <location>
        <begin position="18"/>
        <end position="161"/>
    </location>
</feature>
<keyword evidence="4" id="KW-1185">Reference proteome</keyword>
<evidence type="ECO:0000313" key="4">
    <source>
        <dbReference type="Proteomes" id="UP001324634"/>
    </source>
</evidence>
<protein>
    <submittedName>
        <fullName evidence="3">Uncharacterized protein</fullName>
    </submittedName>
</protein>
<reference evidence="3 4" key="1">
    <citation type="submission" date="2023-11" db="EMBL/GenBank/DDBJ databases">
        <title>Peredibacter starrii A3.12.</title>
        <authorList>
            <person name="Mitchell R.J."/>
        </authorList>
    </citation>
    <scope>NUCLEOTIDE SEQUENCE [LARGE SCALE GENOMIC DNA]</scope>
    <source>
        <strain evidence="3 4">A3.12</strain>
    </source>
</reference>
<feature type="signal peptide" evidence="2">
    <location>
        <begin position="1"/>
        <end position="17"/>
    </location>
</feature>
<proteinExistence type="predicted"/>